<dbReference type="CDD" id="cd01949">
    <property type="entry name" value="GGDEF"/>
    <property type="match status" value="1"/>
</dbReference>
<name>A0A410JWU5_9BACT</name>
<dbReference type="AlphaFoldDB" id="A0A410JWU5"/>
<evidence type="ECO:0000313" key="11">
    <source>
        <dbReference type="Proteomes" id="UP000287502"/>
    </source>
</evidence>
<dbReference type="PANTHER" id="PTHR45138">
    <property type="entry name" value="REGULATORY COMPONENTS OF SENSORY TRANSDUCTION SYSTEM"/>
    <property type="match status" value="1"/>
</dbReference>
<dbReference type="InterPro" id="IPR033479">
    <property type="entry name" value="dCache_1"/>
</dbReference>
<accession>A0A410JWU5</accession>
<dbReference type="Gene3D" id="3.30.70.270">
    <property type="match status" value="1"/>
</dbReference>
<dbReference type="Pfam" id="PF02743">
    <property type="entry name" value="dCache_1"/>
    <property type="match status" value="1"/>
</dbReference>
<organism evidence="10 11">
    <name type="scientific">Geovibrio thiophilus</name>
    <dbReference type="NCBI Taxonomy" id="139438"/>
    <lineage>
        <taxon>Bacteria</taxon>
        <taxon>Pseudomonadati</taxon>
        <taxon>Deferribacterota</taxon>
        <taxon>Deferribacteres</taxon>
        <taxon>Deferribacterales</taxon>
        <taxon>Geovibrionaceae</taxon>
        <taxon>Geovibrio</taxon>
    </lineage>
</organism>
<evidence type="ECO:0000256" key="5">
    <source>
        <dbReference type="ARBA" id="ARBA00022989"/>
    </source>
</evidence>
<dbReference type="InterPro" id="IPR050469">
    <property type="entry name" value="Diguanylate_Cyclase"/>
</dbReference>
<evidence type="ECO:0000256" key="4">
    <source>
        <dbReference type="ARBA" id="ARBA00022692"/>
    </source>
</evidence>
<evidence type="ECO:0000259" key="9">
    <source>
        <dbReference type="PROSITE" id="PS50887"/>
    </source>
</evidence>
<keyword evidence="5 8" id="KW-1133">Transmembrane helix</keyword>
<sequence>MAVSVKPKLITILCLILFTGFLCVNLINYFSVKETMRENEIYGSLPLTRDNIYTEIQRDLMRPVFVSSLMAHDTFLKDWVLHGELSTGVVEKYLQEIKNKYGFFTAFFVSEKTGKYYYHGGVLKTVSEEDPHDVWYYGFKDLHKDYDIVIDENEAEENTLTVFINHRLNDYDNNLLGVTGVGLELQRITNLLSAYQVKYDRDIYLVDRTGDVQMYPGGKSLADNIYKEEGLKDVAKDALTVSEASGFYEYKRGGDDIFLTVRYIEELDWFLFVENNQSKPLEGLRKNLWQNMFLGFFVSILVILINIFTVNFFQSRLEKMASTDELTGLLNRRAFENEFRRAESFADRNGTVFSIILFDLDGFKAINDTCGHSTGDEILKKVTLTAAEKIRQVDVFARWGGDEFIILAYGGEEIAAAIAERIRCGIDIISCGGAPKITASCGVAKYIPGENMDSLIKRADEALYLAKKSGRNRVSTCV</sequence>
<evidence type="ECO:0000256" key="7">
    <source>
        <dbReference type="ARBA" id="ARBA00034247"/>
    </source>
</evidence>
<dbReference type="SMART" id="SM00267">
    <property type="entry name" value="GGDEF"/>
    <property type="match status" value="1"/>
</dbReference>
<dbReference type="InterPro" id="IPR029787">
    <property type="entry name" value="Nucleotide_cyclase"/>
</dbReference>
<dbReference type="Pfam" id="PF00990">
    <property type="entry name" value="GGDEF"/>
    <property type="match status" value="1"/>
</dbReference>
<comment type="subcellular location">
    <subcellularLocation>
        <location evidence="1">Cell membrane</location>
        <topology evidence="1">Multi-pass membrane protein</topology>
    </subcellularLocation>
</comment>
<comment type="catalytic activity">
    <reaction evidence="7">
        <text>2 GTP = 3',3'-c-di-GMP + 2 diphosphate</text>
        <dbReference type="Rhea" id="RHEA:24898"/>
        <dbReference type="ChEBI" id="CHEBI:33019"/>
        <dbReference type="ChEBI" id="CHEBI:37565"/>
        <dbReference type="ChEBI" id="CHEBI:58805"/>
        <dbReference type="EC" id="2.7.7.65"/>
    </reaction>
</comment>
<feature type="domain" description="GGDEF" evidence="9">
    <location>
        <begin position="351"/>
        <end position="478"/>
    </location>
</feature>
<keyword evidence="4 8" id="KW-0812">Transmembrane</keyword>
<reference evidence="10 11" key="1">
    <citation type="submission" date="2019-01" db="EMBL/GenBank/DDBJ databases">
        <title>Geovibrio thiophilus DSM 11263, complete genome.</title>
        <authorList>
            <person name="Spring S."/>
            <person name="Bunk B."/>
            <person name="Sproer C."/>
        </authorList>
    </citation>
    <scope>NUCLEOTIDE SEQUENCE [LARGE SCALE GENOMIC DNA]</scope>
    <source>
        <strain evidence="10 11">DSM 11263</strain>
    </source>
</reference>
<evidence type="ECO:0000256" key="1">
    <source>
        <dbReference type="ARBA" id="ARBA00004651"/>
    </source>
</evidence>
<evidence type="ECO:0000256" key="2">
    <source>
        <dbReference type="ARBA" id="ARBA00012528"/>
    </source>
</evidence>
<dbReference type="Gene3D" id="3.30.450.20">
    <property type="entry name" value="PAS domain"/>
    <property type="match status" value="1"/>
</dbReference>
<gene>
    <name evidence="10" type="ORF">EP073_03505</name>
</gene>
<dbReference type="NCBIfam" id="TIGR00254">
    <property type="entry name" value="GGDEF"/>
    <property type="match status" value="1"/>
</dbReference>
<dbReference type="EC" id="2.7.7.65" evidence="2"/>
<dbReference type="RefSeq" id="WP_128465788.1">
    <property type="nucleotide sequence ID" value="NZ_CP035108.1"/>
</dbReference>
<dbReference type="KEGG" id="gtl:EP073_03505"/>
<dbReference type="Proteomes" id="UP000287502">
    <property type="component" value="Chromosome"/>
</dbReference>
<evidence type="ECO:0000256" key="8">
    <source>
        <dbReference type="SAM" id="Phobius"/>
    </source>
</evidence>
<protein>
    <recommendedName>
        <fullName evidence="2">diguanylate cyclase</fullName>
        <ecNumber evidence="2">2.7.7.65</ecNumber>
    </recommendedName>
</protein>
<keyword evidence="11" id="KW-1185">Reference proteome</keyword>
<keyword evidence="6 8" id="KW-0472">Membrane</keyword>
<dbReference type="SUPFAM" id="SSF55073">
    <property type="entry name" value="Nucleotide cyclase"/>
    <property type="match status" value="1"/>
</dbReference>
<dbReference type="FunFam" id="3.30.70.270:FF:000001">
    <property type="entry name" value="Diguanylate cyclase domain protein"/>
    <property type="match status" value="1"/>
</dbReference>
<dbReference type="PANTHER" id="PTHR45138:SF9">
    <property type="entry name" value="DIGUANYLATE CYCLASE DGCM-RELATED"/>
    <property type="match status" value="1"/>
</dbReference>
<dbReference type="GO" id="GO:0052621">
    <property type="term" value="F:diguanylate cyclase activity"/>
    <property type="evidence" value="ECO:0007669"/>
    <property type="project" value="UniProtKB-EC"/>
</dbReference>
<feature type="transmembrane region" description="Helical" evidence="8">
    <location>
        <begin position="9"/>
        <end position="30"/>
    </location>
</feature>
<feature type="transmembrane region" description="Helical" evidence="8">
    <location>
        <begin position="292"/>
        <end position="313"/>
    </location>
</feature>
<dbReference type="InterPro" id="IPR043128">
    <property type="entry name" value="Rev_trsase/Diguanyl_cyclase"/>
</dbReference>
<dbReference type="OrthoDB" id="9812260at2"/>
<evidence type="ECO:0000313" key="10">
    <source>
        <dbReference type="EMBL" id="QAR32501.1"/>
    </source>
</evidence>
<dbReference type="PROSITE" id="PS50887">
    <property type="entry name" value="GGDEF"/>
    <property type="match status" value="1"/>
</dbReference>
<proteinExistence type="predicted"/>
<keyword evidence="3" id="KW-1003">Cell membrane</keyword>
<evidence type="ECO:0000256" key="3">
    <source>
        <dbReference type="ARBA" id="ARBA00022475"/>
    </source>
</evidence>
<dbReference type="GO" id="GO:0005886">
    <property type="term" value="C:plasma membrane"/>
    <property type="evidence" value="ECO:0007669"/>
    <property type="project" value="UniProtKB-SubCell"/>
</dbReference>
<evidence type="ECO:0000256" key="6">
    <source>
        <dbReference type="ARBA" id="ARBA00023136"/>
    </source>
</evidence>
<dbReference type="InterPro" id="IPR000160">
    <property type="entry name" value="GGDEF_dom"/>
</dbReference>
<dbReference type="EMBL" id="CP035108">
    <property type="protein sequence ID" value="QAR32501.1"/>
    <property type="molecule type" value="Genomic_DNA"/>
</dbReference>